<evidence type="ECO:0000256" key="8">
    <source>
        <dbReference type="ARBA" id="ARBA00022958"/>
    </source>
</evidence>
<evidence type="ECO:0000256" key="9">
    <source>
        <dbReference type="ARBA" id="ARBA00023002"/>
    </source>
</evidence>
<dbReference type="InterPro" id="IPR005990">
    <property type="entry name" value="IMP_DH"/>
</dbReference>
<dbReference type="FunFam" id="3.20.20.70:FF:000003">
    <property type="entry name" value="GMP reductase"/>
    <property type="match status" value="1"/>
</dbReference>
<dbReference type="InterPro" id="IPR015875">
    <property type="entry name" value="IMP_DH/GMP_Rdtase_CS"/>
</dbReference>
<protein>
    <recommendedName>
        <fullName evidence="18">Inosine-5'-monophosphate dehydrogenase</fullName>
        <ecNumber evidence="18">1.1.1.205</ecNumber>
    </recommendedName>
</protein>
<feature type="binding site" evidence="14">
    <location>
        <begin position="225"/>
        <end position="227"/>
    </location>
    <ligand>
        <name>NAD(+)</name>
        <dbReference type="ChEBI" id="CHEBI:57540"/>
    </ligand>
</feature>
<comment type="catalytic activity">
    <reaction evidence="12 18">
        <text>IMP + NAD(+) + H2O = XMP + NADH + H(+)</text>
        <dbReference type="Rhea" id="RHEA:11708"/>
        <dbReference type="ChEBI" id="CHEBI:15377"/>
        <dbReference type="ChEBI" id="CHEBI:15378"/>
        <dbReference type="ChEBI" id="CHEBI:57464"/>
        <dbReference type="ChEBI" id="CHEBI:57540"/>
        <dbReference type="ChEBI" id="CHEBI:57945"/>
        <dbReference type="ChEBI" id="CHEBI:58053"/>
        <dbReference type="EC" id="1.1.1.205"/>
    </reaction>
</comment>
<evidence type="ECO:0000256" key="12">
    <source>
        <dbReference type="ARBA" id="ARBA00048028"/>
    </source>
</evidence>
<name>A0AAJ1IIG3_9SPIO</name>
<dbReference type="PANTHER" id="PTHR11911:SF111">
    <property type="entry name" value="INOSINE-5'-MONOPHOSPHATE DEHYDROGENASE"/>
    <property type="match status" value="1"/>
</dbReference>
<comment type="similarity">
    <text evidence="2 17">Belongs to the IMPDH/GMPR family.</text>
</comment>
<feature type="binding site" evidence="14">
    <location>
        <begin position="274"/>
        <end position="276"/>
    </location>
    <ligand>
        <name>NAD(+)</name>
        <dbReference type="ChEBI" id="CHEBI:57540"/>
    </ligand>
</feature>
<dbReference type="PROSITE" id="PS51371">
    <property type="entry name" value="CBS"/>
    <property type="match status" value="2"/>
</dbReference>
<feature type="active site" description="Thioimidate intermediate" evidence="13">
    <location>
        <position position="281"/>
    </location>
</feature>
<feature type="active site" description="Proton acceptor" evidence="13">
    <location>
        <position position="377"/>
    </location>
</feature>
<dbReference type="EC" id="1.1.1.205" evidence="18"/>
<dbReference type="PANTHER" id="PTHR11911">
    <property type="entry name" value="INOSINE-5-MONOPHOSPHATE DEHYDROGENASE RELATED"/>
    <property type="match status" value="1"/>
</dbReference>
<comment type="subunit">
    <text evidence="3">Homotetramer.</text>
</comment>
<evidence type="ECO:0000256" key="17">
    <source>
        <dbReference type="RuleBase" id="RU003927"/>
    </source>
</evidence>
<comment type="pathway">
    <text evidence="18">Purine metabolism; XMP biosynthesis via de novo pathway; XMP from IMP: step 1/1.</text>
</comment>
<evidence type="ECO:0000256" key="6">
    <source>
        <dbReference type="ARBA" id="ARBA00022749"/>
    </source>
</evidence>
<keyword evidence="5" id="KW-0677">Repeat</keyword>
<dbReference type="NCBIfam" id="TIGR01302">
    <property type="entry name" value="IMP_dehydrog"/>
    <property type="match status" value="1"/>
</dbReference>
<keyword evidence="11 16" id="KW-0129">CBS domain</keyword>
<evidence type="ECO:0000256" key="16">
    <source>
        <dbReference type="PROSITE-ProRule" id="PRU00703"/>
    </source>
</evidence>
<evidence type="ECO:0000256" key="10">
    <source>
        <dbReference type="ARBA" id="ARBA00023027"/>
    </source>
</evidence>
<sequence>SDVLPHTANVRTRLVSDIYLNAPIVSAAMDTVTEEELAIALALEGGAGVIHRNLSPEEQASQVASVKRFLNWIIENPVTVQENTLIGDVRSLRAKYGVSGFPVTDENGVLKGIITGRDLRFCDDNSLLVKNVMTSDPVLAEGIPTPESAKIKFNEYKIEKLPVVDKSGKITGLITVKDMEKHNDHPAAAIDEHGRLIVGAAISPQDYDIRIPLLMESKVDFVVLDTAHGDAKSVVDAVAAIKKKYNVPVIGGNAATAEATRRLIDAGSDAVKVGVGPGSICTTRIVAGIGVPQLSAVSWCAEEAEKDDIPIIADGGIKFSGDIPKAIAAGASSIMVGNLFAGLKEAPGSEIIYEGRIFKQYRGMGSIGAIKEGSGDRYQMKKGDAPVPEGIEGRVPYKGELRPFLHQLITGLKKGMSYCGCSSINELRKYKNFVKISPAGLRESHAHDIMITQEAPNYSKN</sequence>
<comment type="cofactor">
    <cofactor evidence="1">
        <name>K(+)</name>
        <dbReference type="ChEBI" id="CHEBI:29103"/>
    </cofactor>
</comment>
<dbReference type="InterPro" id="IPR001093">
    <property type="entry name" value="IMP_DH_GMPRt"/>
</dbReference>
<dbReference type="SMART" id="SM01240">
    <property type="entry name" value="IMPDH"/>
    <property type="match status" value="1"/>
</dbReference>
<keyword evidence="7 18" id="KW-0658">Purine biosynthesis</keyword>
<feature type="non-terminal residue" evidence="20">
    <location>
        <position position="1"/>
    </location>
</feature>
<feature type="binding site" description="in other chain" evidence="15">
    <location>
        <position position="276"/>
    </location>
    <ligand>
        <name>K(+)</name>
        <dbReference type="ChEBI" id="CHEBI:29103"/>
        <note>ligand shared between two tetrameric partners</note>
    </ligand>
</feature>
<accession>A0AAJ1IIG3</accession>
<dbReference type="GO" id="GO:0003938">
    <property type="term" value="F:IMP dehydrogenase activity"/>
    <property type="evidence" value="ECO:0007669"/>
    <property type="project" value="UniProtKB-EC"/>
</dbReference>
<proteinExistence type="inferred from homology"/>
<dbReference type="HAMAP" id="MF_01964">
    <property type="entry name" value="IMPDH"/>
    <property type="match status" value="1"/>
</dbReference>
<dbReference type="CDD" id="cd04601">
    <property type="entry name" value="CBS_pair_IMPDH"/>
    <property type="match status" value="1"/>
</dbReference>
<dbReference type="SMART" id="SM00116">
    <property type="entry name" value="CBS"/>
    <property type="match status" value="2"/>
</dbReference>
<evidence type="ECO:0000256" key="13">
    <source>
        <dbReference type="PIRSR" id="PIRSR000130-1"/>
    </source>
</evidence>
<dbReference type="InterPro" id="IPR000644">
    <property type="entry name" value="CBS_dom"/>
</dbReference>
<dbReference type="PIRSF" id="PIRSF000130">
    <property type="entry name" value="IMPDH"/>
    <property type="match status" value="1"/>
</dbReference>
<reference evidence="20 21" key="1">
    <citation type="submission" date="2022-12" db="EMBL/GenBank/DDBJ databases">
        <title>Metagenome assembled genome from gulf of manar.</title>
        <authorList>
            <person name="Kohli P."/>
            <person name="Pk S."/>
            <person name="Venkata Ramana C."/>
            <person name="Sasikala C."/>
        </authorList>
    </citation>
    <scope>NUCLEOTIDE SEQUENCE [LARGE SCALE GENOMIC DNA]</scope>
    <source>
        <strain evidence="20">JB008</strain>
    </source>
</reference>
<comment type="caution">
    <text evidence="20">The sequence shown here is derived from an EMBL/GenBank/DDBJ whole genome shotgun (WGS) entry which is preliminary data.</text>
</comment>
<dbReference type="CDD" id="cd00381">
    <property type="entry name" value="IMPDH"/>
    <property type="match status" value="1"/>
</dbReference>
<feature type="domain" description="CBS" evidence="19">
    <location>
        <begin position="133"/>
        <end position="192"/>
    </location>
</feature>
<evidence type="ECO:0000256" key="5">
    <source>
        <dbReference type="ARBA" id="ARBA00022737"/>
    </source>
</evidence>
<keyword evidence="9 17" id="KW-0560">Oxidoreductase</keyword>
<evidence type="ECO:0000256" key="11">
    <source>
        <dbReference type="ARBA" id="ARBA00023122"/>
    </source>
</evidence>
<evidence type="ECO:0000256" key="4">
    <source>
        <dbReference type="ARBA" id="ARBA00022723"/>
    </source>
</evidence>
<keyword evidence="8 15" id="KW-0630">Potassium</keyword>
<dbReference type="GO" id="GO:0006183">
    <property type="term" value="P:GTP biosynthetic process"/>
    <property type="evidence" value="ECO:0007669"/>
    <property type="project" value="TreeGrafter"/>
</dbReference>
<dbReference type="SUPFAM" id="SSF51412">
    <property type="entry name" value="Inosine monophosphate dehydrogenase (IMPDH)"/>
    <property type="match status" value="2"/>
</dbReference>
<dbReference type="GO" id="GO:0046872">
    <property type="term" value="F:metal ion binding"/>
    <property type="evidence" value="ECO:0007669"/>
    <property type="project" value="UniProtKB-KW"/>
</dbReference>
<evidence type="ECO:0000256" key="15">
    <source>
        <dbReference type="PIRSR" id="PIRSR000130-4"/>
    </source>
</evidence>
<organism evidence="20 21">
    <name type="scientific">Candidatus Thalassospirochaeta sargassi</name>
    <dbReference type="NCBI Taxonomy" id="3119039"/>
    <lineage>
        <taxon>Bacteria</taxon>
        <taxon>Pseudomonadati</taxon>
        <taxon>Spirochaetota</taxon>
        <taxon>Spirochaetia</taxon>
        <taxon>Spirochaetales</taxon>
        <taxon>Spirochaetaceae</taxon>
        <taxon>Candidatus Thalassospirochaeta</taxon>
    </lineage>
</organism>
<evidence type="ECO:0000256" key="18">
    <source>
        <dbReference type="RuleBase" id="RU003928"/>
    </source>
</evidence>
<evidence type="ECO:0000256" key="2">
    <source>
        <dbReference type="ARBA" id="ARBA00005502"/>
    </source>
</evidence>
<evidence type="ECO:0000313" key="20">
    <source>
        <dbReference type="EMBL" id="MDC7228612.1"/>
    </source>
</evidence>
<evidence type="ECO:0000256" key="1">
    <source>
        <dbReference type="ARBA" id="ARBA00001958"/>
    </source>
</evidence>
<dbReference type="Pfam" id="PF00478">
    <property type="entry name" value="IMPDH"/>
    <property type="match status" value="1"/>
</dbReference>
<dbReference type="InterPro" id="IPR013785">
    <property type="entry name" value="Aldolase_TIM"/>
</dbReference>
<feature type="binding site" description="in other chain" evidence="15">
    <location>
        <position position="281"/>
    </location>
    <ligand>
        <name>K(+)</name>
        <dbReference type="ChEBI" id="CHEBI:29103"/>
        <note>ligand shared between two tetrameric partners</note>
    </ligand>
</feature>
<dbReference type="Gene3D" id="3.20.20.70">
    <property type="entry name" value="Aldolase class I"/>
    <property type="match status" value="1"/>
</dbReference>
<dbReference type="Proteomes" id="UP001221217">
    <property type="component" value="Unassembled WGS sequence"/>
</dbReference>
<evidence type="ECO:0000256" key="3">
    <source>
        <dbReference type="ARBA" id="ARBA00011881"/>
    </source>
</evidence>
<feature type="domain" description="CBS" evidence="19">
    <location>
        <begin position="73"/>
        <end position="129"/>
    </location>
</feature>
<dbReference type="PROSITE" id="PS00487">
    <property type="entry name" value="IMP_DH_GMP_RED"/>
    <property type="match status" value="1"/>
</dbReference>
<evidence type="ECO:0000256" key="14">
    <source>
        <dbReference type="PIRSR" id="PIRSR000130-3"/>
    </source>
</evidence>
<dbReference type="GO" id="GO:0006177">
    <property type="term" value="P:GMP biosynthetic process"/>
    <property type="evidence" value="ECO:0007669"/>
    <property type="project" value="UniProtKB-KW"/>
</dbReference>
<keyword evidence="6 18" id="KW-0332">GMP biosynthesis</keyword>
<dbReference type="Pfam" id="PF00571">
    <property type="entry name" value="CBS"/>
    <property type="match status" value="2"/>
</dbReference>
<dbReference type="EMBL" id="JAQQAL010000052">
    <property type="protein sequence ID" value="MDC7228612.1"/>
    <property type="molecule type" value="Genomic_DNA"/>
</dbReference>
<evidence type="ECO:0000256" key="7">
    <source>
        <dbReference type="ARBA" id="ARBA00022755"/>
    </source>
</evidence>
<evidence type="ECO:0000259" key="19">
    <source>
        <dbReference type="PROSITE" id="PS51371"/>
    </source>
</evidence>
<keyword evidence="4 18" id="KW-0479">Metal-binding</keyword>
<feature type="binding site" description="in other chain" evidence="15">
    <location>
        <position position="278"/>
    </location>
    <ligand>
        <name>K(+)</name>
        <dbReference type="ChEBI" id="CHEBI:29103"/>
        <note>ligand shared between two tetrameric partners</note>
    </ligand>
</feature>
<gene>
    <name evidence="20" type="primary">guaB</name>
    <name evidence="20" type="ORF">PQJ61_17755</name>
</gene>
<evidence type="ECO:0000313" key="21">
    <source>
        <dbReference type="Proteomes" id="UP001221217"/>
    </source>
</evidence>
<dbReference type="AlphaFoldDB" id="A0AAJ1IIG3"/>
<keyword evidence="10 14" id="KW-0520">NAD</keyword>